<organism evidence="2 3">
    <name type="scientific">Microbispora hainanensis</name>
    <dbReference type="NCBI Taxonomy" id="568844"/>
    <lineage>
        <taxon>Bacteria</taxon>
        <taxon>Bacillati</taxon>
        <taxon>Actinomycetota</taxon>
        <taxon>Actinomycetes</taxon>
        <taxon>Streptosporangiales</taxon>
        <taxon>Streptosporangiaceae</taxon>
        <taxon>Microbispora</taxon>
    </lineage>
</organism>
<dbReference type="Pfam" id="PF04672">
    <property type="entry name" value="Methyltransf_19"/>
    <property type="match status" value="1"/>
</dbReference>
<gene>
    <name evidence="2" type="ORF">FLX08_34895</name>
</gene>
<dbReference type="InterPro" id="IPR006764">
    <property type="entry name" value="SAM_dep_MeTrfase_SAV2177_type"/>
</dbReference>
<proteinExistence type="predicted"/>
<dbReference type="InterPro" id="IPR029063">
    <property type="entry name" value="SAM-dependent_MTases_sf"/>
</dbReference>
<sequence length="350" mass="37567">MKTHTTSPKVASTIRSPRAPRGSIPSPPLASIPTQAKGICIGTYDIADCRIRWSKTALASLGWTSSHAAYRPTSGGQSVHEEQAPAWVVDPGTPSVARMYDYYLGGKDNFASDREAAEKIISILPNARDVARTNRAFLMRAVRHLARAGIRQFLDIGTGLPTQENVHQVAQAEAPDSRVVYVDNDPIVLAHARALLADNPRSIVINGDLRKPESILGHPGVLTHLDFTKPIALIMLAVLHFVTDDAEAARVVGAFREPLVPGSHLVVSHISQGDLDEDAVRRGRDVYTATTAGGIVPRTRDQVRGFLDGLHMLEPGVVPLHLWRPEAVEPAWDGKPGGGIIGGVGLVPGP</sequence>
<keyword evidence="2" id="KW-0489">Methyltransferase</keyword>
<dbReference type="CDD" id="cd02440">
    <property type="entry name" value="AdoMet_MTases"/>
    <property type="match status" value="1"/>
</dbReference>
<dbReference type="Gene3D" id="3.40.50.150">
    <property type="entry name" value="Vaccinia Virus protein VP39"/>
    <property type="match status" value="1"/>
</dbReference>
<reference evidence="2 3" key="1">
    <citation type="submission" date="2019-07" db="EMBL/GenBank/DDBJ databases">
        <title>Microbispora hainanensis DSM 45428.</title>
        <authorList>
            <person name="Thawai C."/>
        </authorList>
    </citation>
    <scope>NUCLEOTIDE SEQUENCE [LARGE SCALE GENOMIC DNA]</scope>
    <source>
        <strain evidence="2 3">DSM 45428</strain>
    </source>
</reference>
<evidence type="ECO:0000313" key="3">
    <source>
        <dbReference type="Proteomes" id="UP000316541"/>
    </source>
</evidence>
<dbReference type="SUPFAM" id="SSF53335">
    <property type="entry name" value="S-adenosyl-L-methionine-dependent methyltransferases"/>
    <property type="match status" value="1"/>
</dbReference>
<dbReference type="GO" id="GO:0032259">
    <property type="term" value="P:methylation"/>
    <property type="evidence" value="ECO:0007669"/>
    <property type="project" value="UniProtKB-KW"/>
</dbReference>
<protein>
    <submittedName>
        <fullName evidence="2">SAM-dependent methyltransferase</fullName>
    </submittedName>
</protein>
<dbReference type="AlphaFoldDB" id="A0A544YA65"/>
<dbReference type="EMBL" id="VIRM01000063">
    <property type="protein sequence ID" value="TQS13630.1"/>
    <property type="molecule type" value="Genomic_DNA"/>
</dbReference>
<feature type="compositionally biased region" description="Polar residues" evidence="1">
    <location>
        <begin position="1"/>
        <end position="15"/>
    </location>
</feature>
<comment type="caution">
    <text evidence="2">The sequence shown here is derived from an EMBL/GenBank/DDBJ whole genome shotgun (WGS) entry which is preliminary data.</text>
</comment>
<keyword evidence="2" id="KW-0808">Transferase</keyword>
<accession>A0A544YA65</accession>
<name>A0A544YA65_9ACTN</name>
<dbReference type="Proteomes" id="UP000316541">
    <property type="component" value="Unassembled WGS sequence"/>
</dbReference>
<evidence type="ECO:0000313" key="2">
    <source>
        <dbReference type="EMBL" id="TQS13630.1"/>
    </source>
</evidence>
<feature type="region of interest" description="Disordered" evidence="1">
    <location>
        <begin position="1"/>
        <end position="30"/>
    </location>
</feature>
<dbReference type="GO" id="GO:0008168">
    <property type="term" value="F:methyltransferase activity"/>
    <property type="evidence" value="ECO:0007669"/>
    <property type="project" value="UniProtKB-KW"/>
</dbReference>
<evidence type="ECO:0000256" key="1">
    <source>
        <dbReference type="SAM" id="MobiDB-lite"/>
    </source>
</evidence>